<dbReference type="Pfam" id="PF05133">
    <property type="entry name" value="SPP1_portal"/>
    <property type="match status" value="1"/>
</dbReference>
<proteinExistence type="predicted"/>
<dbReference type="EMBL" id="CP043732">
    <property type="protein sequence ID" value="QMU97835.1"/>
    <property type="molecule type" value="Genomic_DNA"/>
</dbReference>
<evidence type="ECO:0000313" key="1">
    <source>
        <dbReference type="EMBL" id="QMU97835.1"/>
    </source>
</evidence>
<organism evidence="1 2">
    <name type="scientific">Microbacterium esteraromaticum</name>
    <dbReference type="NCBI Taxonomy" id="57043"/>
    <lineage>
        <taxon>Bacteria</taxon>
        <taxon>Bacillati</taxon>
        <taxon>Actinomycetota</taxon>
        <taxon>Actinomycetes</taxon>
        <taxon>Micrococcales</taxon>
        <taxon>Microbacteriaceae</taxon>
        <taxon>Microbacterium</taxon>
    </lineage>
</organism>
<dbReference type="RefSeq" id="WP_182252842.1">
    <property type="nucleotide sequence ID" value="NZ_CP043732.1"/>
</dbReference>
<reference evidence="1 2" key="1">
    <citation type="journal article" date="2020" name="Front. Microbiol.">
        <title>Design of Bacterial Strain-Specific qPCR Assays Using NGS Data and Publicly Available Resources and Its Application to Track Biocontrol Strains.</title>
        <authorList>
            <person name="Hernandez I."/>
            <person name="Sant C."/>
            <person name="Martinez R."/>
            <person name="Fernandez C."/>
        </authorList>
    </citation>
    <scope>NUCLEOTIDE SEQUENCE [LARGE SCALE GENOMIC DNA]</scope>
    <source>
        <strain evidence="1 2">B24</strain>
    </source>
</reference>
<protein>
    <submittedName>
        <fullName evidence="1">Phage portal protein</fullName>
    </submittedName>
</protein>
<name>A0A7D7WC12_9MICO</name>
<gene>
    <name evidence="1" type="ORF">FVO59_11935</name>
</gene>
<sequence length="484" mass="53202">MADVNLRIPGLDDDETVTLNLLAKQLQEKQAHNKRRSDLYDGKQALRQVGTVIPPQYYRLGLALGWAAKGVDGLARRCNLERMVWPDGDLDSLGYQELEDSNFLLSELAQGRTDSLIHGLSYLITTKGEGDEPAALVHAKDALNATGEWNNRKRRLDNLLSVTSRERDRITGFVLYLDGETINADIVDGKWQVDRQEHPWHVPVDPLVYKPRTSKRMGRSRITRAAISHQFAALRALVRLEGHMDIYTIPQLILLGASDRIFKNADGSYKASWQIALGRALGIPDAVDDEGTPIEGGRADVKHIPAQSPEPHLADLNALAKLTAREYDLPDSAFALTDMANPTSADSYNASREDLIAEAEGATDDWSVPIRRAVTRALAIQNGVTEIPDDWASITTEWRSPVYLSRAAQADAGAKEIASLPEWVKETTVAMRRLGWSQQDIDLALQERRQSVGRQSAAALIAARLGEAADGDPVGVEGAADASR</sequence>
<evidence type="ECO:0000313" key="2">
    <source>
        <dbReference type="Proteomes" id="UP000515708"/>
    </source>
</evidence>
<dbReference type="InterPro" id="IPR021145">
    <property type="entry name" value="Portal_protein_SPP1_Gp6-like"/>
</dbReference>
<dbReference type="Proteomes" id="UP000515708">
    <property type="component" value="Chromosome"/>
</dbReference>
<accession>A0A7D7WC12</accession>
<dbReference type="AlphaFoldDB" id="A0A7D7WC12"/>